<dbReference type="PANTHER" id="PTHR38464:SF1">
    <property type="entry name" value="L-ARABINOSE ISOMERASE"/>
    <property type="match status" value="1"/>
</dbReference>
<dbReference type="EC" id="5.3.1.4" evidence="4"/>
<dbReference type="Proteomes" id="UP000271603">
    <property type="component" value="Chromosome"/>
</dbReference>
<evidence type="ECO:0000256" key="2">
    <source>
        <dbReference type="ARBA" id="ARBA00023277"/>
    </source>
</evidence>
<proteinExistence type="predicted"/>
<dbReference type="EMBL" id="LR134155">
    <property type="protein sequence ID" value="VEA73906.1"/>
    <property type="molecule type" value="Genomic_DNA"/>
</dbReference>
<keyword evidence="1 4" id="KW-0413">Isomerase</keyword>
<dbReference type="GO" id="GO:0008733">
    <property type="term" value="F:L-arabinose isomerase activity"/>
    <property type="evidence" value="ECO:0007669"/>
    <property type="project" value="UniProtKB-EC"/>
</dbReference>
<dbReference type="Pfam" id="PF24856">
    <property type="entry name" value="AraA_central"/>
    <property type="match status" value="1"/>
</dbReference>
<sequence length="70" mass="7947">MDALIDDYEASYTLSDAVALHGAKRQNLLDAARIELGMQRFLQQGGYHAFTTNFEDLHGMQQLPGWRYSV</sequence>
<dbReference type="GO" id="GO:0019569">
    <property type="term" value="P:L-arabinose catabolic process to D-xylulose 5-phosphate"/>
    <property type="evidence" value="ECO:0007669"/>
    <property type="project" value="TreeGrafter"/>
</dbReference>
<evidence type="ECO:0000259" key="3">
    <source>
        <dbReference type="Pfam" id="PF24856"/>
    </source>
</evidence>
<accession>A0A447QV48</accession>
<reference evidence="4 5" key="1">
    <citation type="submission" date="2018-12" db="EMBL/GenBank/DDBJ databases">
        <authorList>
            <consortium name="Pathogen Informatics"/>
        </authorList>
    </citation>
    <scope>NUCLEOTIDE SEQUENCE [LARGE SCALE GENOMIC DNA]</scope>
    <source>
        <strain evidence="4 5">NCTC9419</strain>
    </source>
</reference>
<evidence type="ECO:0000256" key="1">
    <source>
        <dbReference type="ARBA" id="ARBA00023235"/>
    </source>
</evidence>
<gene>
    <name evidence="4" type="primary">araA_2</name>
    <name evidence="4" type="ORF">NCTC9419_05541</name>
</gene>
<dbReference type="PANTHER" id="PTHR38464">
    <property type="entry name" value="L-ARABINOSE ISOMERASE"/>
    <property type="match status" value="1"/>
</dbReference>
<evidence type="ECO:0000313" key="4">
    <source>
        <dbReference type="EMBL" id="VEA73906.1"/>
    </source>
</evidence>
<keyword evidence="2" id="KW-0119">Carbohydrate metabolism</keyword>
<feature type="domain" description="L-arabinose isomerase central" evidence="3">
    <location>
        <begin position="2"/>
        <end position="65"/>
    </location>
</feature>
<evidence type="ECO:0000313" key="5">
    <source>
        <dbReference type="Proteomes" id="UP000271603"/>
    </source>
</evidence>
<dbReference type="InterPro" id="IPR009015">
    <property type="entry name" value="Fucose_isomerase_N/cen_sf"/>
</dbReference>
<protein>
    <submittedName>
        <fullName evidence="4">L-arabinose isomerase</fullName>
        <ecNumber evidence="4">5.3.1.4</ecNumber>
    </submittedName>
</protein>
<organism evidence="4 5">
    <name type="scientific">Serratia rubidaea</name>
    <name type="common">Serratia marinorubra</name>
    <dbReference type="NCBI Taxonomy" id="61652"/>
    <lineage>
        <taxon>Bacteria</taxon>
        <taxon>Pseudomonadati</taxon>
        <taxon>Pseudomonadota</taxon>
        <taxon>Gammaproteobacteria</taxon>
        <taxon>Enterobacterales</taxon>
        <taxon>Yersiniaceae</taxon>
        <taxon>Serratia</taxon>
    </lineage>
</organism>
<dbReference type="GO" id="GO:0005829">
    <property type="term" value="C:cytosol"/>
    <property type="evidence" value="ECO:0007669"/>
    <property type="project" value="TreeGrafter"/>
</dbReference>
<name>A0A447QV48_SERRU</name>
<dbReference type="AlphaFoldDB" id="A0A447QV48"/>
<dbReference type="InterPro" id="IPR003762">
    <property type="entry name" value="Lara_isomerase"/>
</dbReference>
<dbReference type="SUPFAM" id="SSF53743">
    <property type="entry name" value="FucI/AraA N-terminal and middle domains"/>
    <property type="match status" value="1"/>
</dbReference>
<dbReference type="InterPro" id="IPR055390">
    <property type="entry name" value="AraA_central"/>
</dbReference>